<keyword evidence="3" id="KW-1185">Reference proteome</keyword>
<dbReference type="InterPro" id="IPR026968">
    <property type="entry name" value="PcaD/CatD"/>
</dbReference>
<accession>A0A1W1YH06</accession>
<organism evidence="2 3">
    <name type="scientific">Fulvimarina manganoxydans</name>
    <dbReference type="NCBI Taxonomy" id="937218"/>
    <lineage>
        <taxon>Bacteria</taxon>
        <taxon>Pseudomonadati</taxon>
        <taxon>Pseudomonadota</taxon>
        <taxon>Alphaproteobacteria</taxon>
        <taxon>Hyphomicrobiales</taxon>
        <taxon>Aurantimonadaceae</taxon>
        <taxon>Fulvimarina</taxon>
    </lineage>
</organism>
<dbReference type="Gene3D" id="3.40.50.1820">
    <property type="entry name" value="alpha/beta hydrolase"/>
    <property type="match status" value="1"/>
</dbReference>
<dbReference type="GO" id="GO:0047570">
    <property type="term" value="F:3-oxoadipate enol-lactonase activity"/>
    <property type="evidence" value="ECO:0007669"/>
    <property type="project" value="InterPro"/>
</dbReference>
<dbReference type="Pfam" id="PF00561">
    <property type="entry name" value="Abhydrolase_1"/>
    <property type="match status" value="1"/>
</dbReference>
<dbReference type="OrthoDB" id="9793083at2"/>
<evidence type="ECO:0000259" key="1">
    <source>
        <dbReference type="Pfam" id="PF00561"/>
    </source>
</evidence>
<dbReference type="PANTHER" id="PTHR43433">
    <property type="entry name" value="HYDROLASE, ALPHA/BETA FOLD FAMILY PROTEIN"/>
    <property type="match status" value="1"/>
</dbReference>
<dbReference type="NCBIfam" id="TIGR02427">
    <property type="entry name" value="protocat_pcaD"/>
    <property type="match status" value="1"/>
</dbReference>
<dbReference type="InterPro" id="IPR000073">
    <property type="entry name" value="AB_hydrolase_1"/>
</dbReference>
<evidence type="ECO:0000313" key="3">
    <source>
        <dbReference type="Proteomes" id="UP000192656"/>
    </source>
</evidence>
<dbReference type="AlphaFoldDB" id="A0A1W1YH06"/>
<proteinExistence type="predicted"/>
<dbReference type="STRING" id="937218.SAMN06297251_101305"/>
<dbReference type="RefSeq" id="WP_084408186.1">
    <property type="nucleotide sequence ID" value="NZ_FWXR01000001.1"/>
</dbReference>
<gene>
    <name evidence="2" type="ORF">SAMN06297251_101305</name>
</gene>
<feature type="domain" description="AB hydrolase-1" evidence="1">
    <location>
        <begin position="25"/>
        <end position="249"/>
    </location>
</feature>
<dbReference type="InterPro" id="IPR029058">
    <property type="entry name" value="AB_hydrolase_fold"/>
</dbReference>
<reference evidence="2 3" key="1">
    <citation type="submission" date="2017-04" db="EMBL/GenBank/DDBJ databases">
        <authorList>
            <person name="Afonso C.L."/>
            <person name="Miller P.J."/>
            <person name="Scott M.A."/>
            <person name="Spackman E."/>
            <person name="Goraichik I."/>
            <person name="Dimitrov K.M."/>
            <person name="Suarez D.L."/>
            <person name="Swayne D.E."/>
        </authorList>
    </citation>
    <scope>NUCLEOTIDE SEQUENCE [LARGE SCALE GENOMIC DNA]</scope>
    <source>
        <strain evidence="2 3">CGMCC 1.10972</strain>
    </source>
</reference>
<dbReference type="InterPro" id="IPR050471">
    <property type="entry name" value="AB_hydrolase"/>
</dbReference>
<sequence length="266" mass="29149">MHFVTVNDIAIHAELTAGARPGSQTLVFVNSLGTDFRIWDAVVATLGGRFTTLRYDKRGHGLSDVGATPYRMDDHIADLAALMDRFELRRAVIVGLSVGGMIAQGLARSRPDLVEALVLSNTAHKIGDRATWDQRIDTVERDGIGAICEGVMEKWFTPDFRREDNPAFRGHRNMLLRASGEGYMATCNAIADTDFTKEAPLIDVPTLCIAGEEDGSTPPDLVRSLADLIPNARFALIEAAGHIPNVERPEAYANEIERFLQECSGR</sequence>
<protein>
    <submittedName>
        <fullName evidence="2">3-oxoadipate enol-lactonase</fullName>
    </submittedName>
</protein>
<dbReference type="PRINTS" id="PR00111">
    <property type="entry name" value="ABHYDROLASE"/>
</dbReference>
<name>A0A1W1YH06_9HYPH</name>
<dbReference type="EMBL" id="FWXR01000001">
    <property type="protein sequence ID" value="SMC35467.1"/>
    <property type="molecule type" value="Genomic_DNA"/>
</dbReference>
<dbReference type="GO" id="GO:0042952">
    <property type="term" value="P:beta-ketoadipate pathway"/>
    <property type="evidence" value="ECO:0007669"/>
    <property type="project" value="InterPro"/>
</dbReference>
<dbReference type="SUPFAM" id="SSF53474">
    <property type="entry name" value="alpha/beta-Hydrolases"/>
    <property type="match status" value="1"/>
</dbReference>
<dbReference type="PANTHER" id="PTHR43433:SF5">
    <property type="entry name" value="AB HYDROLASE-1 DOMAIN-CONTAINING PROTEIN"/>
    <property type="match status" value="1"/>
</dbReference>
<evidence type="ECO:0000313" key="2">
    <source>
        <dbReference type="EMBL" id="SMC35467.1"/>
    </source>
</evidence>
<dbReference type="Proteomes" id="UP000192656">
    <property type="component" value="Unassembled WGS sequence"/>
</dbReference>